<dbReference type="CDD" id="cd16926">
    <property type="entry name" value="HATPase_MutL-MLH-PMS-like"/>
    <property type="match status" value="1"/>
</dbReference>
<proteinExistence type="inferred from homology"/>
<evidence type="ECO:0000259" key="6">
    <source>
        <dbReference type="SMART" id="SM01340"/>
    </source>
</evidence>
<dbReference type="FunFam" id="3.30.565.10:FF:000003">
    <property type="entry name" value="DNA mismatch repair endonuclease MutL"/>
    <property type="match status" value="1"/>
</dbReference>
<feature type="compositionally biased region" description="Basic and acidic residues" evidence="5">
    <location>
        <begin position="762"/>
        <end position="772"/>
    </location>
</feature>
<evidence type="ECO:0000313" key="8">
    <source>
        <dbReference type="Proteomes" id="UP000733611"/>
    </source>
</evidence>
<dbReference type="InterPro" id="IPR020568">
    <property type="entry name" value="Ribosomal_Su5_D2-typ_SF"/>
</dbReference>
<dbReference type="GO" id="GO:0140664">
    <property type="term" value="F:ATP-dependent DNA damage sensor activity"/>
    <property type="evidence" value="ECO:0007669"/>
    <property type="project" value="InterPro"/>
</dbReference>
<dbReference type="NCBIfam" id="TIGR00585">
    <property type="entry name" value="mutl"/>
    <property type="match status" value="1"/>
</dbReference>
<dbReference type="InterPro" id="IPR002099">
    <property type="entry name" value="MutL/Mlh/PMS"/>
</dbReference>
<feature type="compositionally biased region" description="Low complexity" evidence="5">
    <location>
        <begin position="698"/>
        <end position="709"/>
    </location>
</feature>
<dbReference type="EMBL" id="JAHLFE010000186">
    <property type="protein sequence ID" value="MBU3844970.1"/>
    <property type="molecule type" value="Genomic_DNA"/>
</dbReference>
<dbReference type="SUPFAM" id="SSF55874">
    <property type="entry name" value="ATPase domain of HSP90 chaperone/DNA topoisomerase II/histidine kinase"/>
    <property type="match status" value="1"/>
</dbReference>
<sequence>MAIKQLSRQLANQIAAGEVVENPASVVKELLENAVDAHATSITLELHAAGKNYIKVSDNGQGIPRDELPLALAPHATSKISTVDDLAAIMTLGFRGEALASIAAVSKLTLTSNTAGQSNGFQVEVAGADQHPLIAPAAHPLGTSVVVRELFFNTPARRRFLKSDRYEFNKVRDIFVRIALVNYGIEFKLFNEGKLVIHAPATDKAGIAQRIVRLLGNDFRQDTINVDNHDPVFQLAMQRVYEADAFGMSVDFRAHPVDVSSTFNLQEPPHQPVLGIHGILLRPQIARRAVPDKVVFFLNGRCMGDKLVLRAIREGFLQALNAKHNLKPSVRGVLFMDCDPHIVDVNVHPRKDEVRFHNSNVIFDCISTTIKTALLLQGVTAQSLGQGRFQLEFDAADDAQGDEQPLFRDAAADNNSSLGTAVPVTAPAATSRMFPDRESCAALASATTTTATTAPSTATTTTTAMGTACSRDMTCAGGDALSGRGAYRGMGTISEDNGGAKRAWAADSALTVQGATLGTADSQALAAASFTRGEQRVARLRQTVEQYLQKTQHGVFSSAKTWAQPTMRGALTDFTQLKAGWDEMEVQRQAQQAVRDELINPQEVPSAKSVPALATTPAGASFAAQTAAQGQQGATTASPSAPAEFGAPAQFGAQEQLGAHVLQNQPSELELQGLQGRLGQSYHREATQSAVNSAWGSRLSSRLSQQEQQRSAEHWQQGAGAVQGAAAAAADTSPADTYGQSGFSSPVGQSPASQQDAQEEGADTRDLGKESPEWGANPNPNPNP</sequence>
<comment type="similarity">
    <text evidence="1">Belongs to the DNA mismatch repair MutL/HexB family.</text>
</comment>
<feature type="region of interest" description="Disordered" evidence="5">
    <location>
        <begin position="623"/>
        <end position="646"/>
    </location>
</feature>
<dbReference type="InterPro" id="IPR014721">
    <property type="entry name" value="Ribsml_uS5_D2-typ_fold_subgr"/>
</dbReference>
<dbReference type="Proteomes" id="UP000733611">
    <property type="component" value="Unassembled WGS sequence"/>
</dbReference>
<organism evidence="7 8">
    <name type="scientific">Candidatus Anaerobiospirillum pullicola</name>
    <dbReference type="NCBI Taxonomy" id="2838451"/>
    <lineage>
        <taxon>Bacteria</taxon>
        <taxon>Pseudomonadati</taxon>
        <taxon>Pseudomonadota</taxon>
        <taxon>Gammaproteobacteria</taxon>
        <taxon>Aeromonadales</taxon>
        <taxon>Succinivibrionaceae</taxon>
        <taxon>Anaerobiospirillum</taxon>
    </lineage>
</organism>
<name>A0A948THH3_9GAMM</name>
<evidence type="ECO:0000256" key="3">
    <source>
        <dbReference type="ARBA" id="ARBA00022763"/>
    </source>
</evidence>
<gene>
    <name evidence="7" type="primary">mutL</name>
    <name evidence="7" type="ORF">H9847_08950</name>
</gene>
<dbReference type="InterPro" id="IPR038973">
    <property type="entry name" value="MutL/Mlh/Pms-like"/>
</dbReference>
<keyword evidence="7" id="KW-0378">Hydrolase</keyword>
<feature type="region of interest" description="Disordered" evidence="5">
    <location>
        <begin position="698"/>
        <end position="784"/>
    </location>
</feature>
<feature type="non-terminal residue" evidence="7">
    <location>
        <position position="784"/>
    </location>
</feature>
<dbReference type="PANTHER" id="PTHR10073:SF12">
    <property type="entry name" value="DNA MISMATCH REPAIR PROTEIN MLH1"/>
    <property type="match status" value="1"/>
</dbReference>
<reference evidence="7" key="1">
    <citation type="journal article" date="2021" name="PeerJ">
        <title>Extensive microbial diversity within the chicken gut microbiome revealed by metagenomics and culture.</title>
        <authorList>
            <person name="Gilroy R."/>
            <person name="Ravi A."/>
            <person name="Getino M."/>
            <person name="Pursley I."/>
            <person name="Horton D.L."/>
            <person name="Alikhan N.F."/>
            <person name="Baker D."/>
            <person name="Gharbi K."/>
            <person name="Hall N."/>
            <person name="Watson M."/>
            <person name="Adriaenssens E.M."/>
            <person name="Foster-Nyarko E."/>
            <person name="Jarju S."/>
            <person name="Secka A."/>
            <person name="Antonio M."/>
            <person name="Oren A."/>
            <person name="Chaudhuri R.R."/>
            <person name="La Ragione R."/>
            <person name="Hildebrand F."/>
            <person name="Pallen M.J."/>
        </authorList>
    </citation>
    <scope>NUCLEOTIDE SEQUENCE</scope>
    <source>
        <strain evidence="7">378</strain>
    </source>
</reference>
<dbReference type="Pfam" id="PF01119">
    <property type="entry name" value="DNA_mis_repair"/>
    <property type="match status" value="1"/>
</dbReference>
<dbReference type="InterPro" id="IPR036890">
    <property type="entry name" value="HATPase_C_sf"/>
</dbReference>
<keyword evidence="3" id="KW-0227">DNA damage</keyword>
<dbReference type="SUPFAM" id="SSF54211">
    <property type="entry name" value="Ribosomal protein S5 domain 2-like"/>
    <property type="match status" value="1"/>
</dbReference>
<evidence type="ECO:0000256" key="4">
    <source>
        <dbReference type="ARBA" id="ARBA00023204"/>
    </source>
</evidence>
<accession>A0A948THH3</accession>
<dbReference type="GO" id="GO:0032300">
    <property type="term" value="C:mismatch repair complex"/>
    <property type="evidence" value="ECO:0007669"/>
    <property type="project" value="InterPro"/>
</dbReference>
<dbReference type="GO" id="GO:0005524">
    <property type="term" value="F:ATP binding"/>
    <property type="evidence" value="ECO:0007669"/>
    <property type="project" value="InterPro"/>
</dbReference>
<dbReference type="InterPro" id="IPR013507">
    <property type="entry name" value="DNA_mismatch_S5_2-like"/>
</dbReference>
<dbReference type="GO" id="GO:0016887">
    <property type="term" value="F:ATP hydrolysis activity"/>
    <property type="evidence" value="ECO:0007669"/>
    <property type="project" value="InterPro"/>
</dbReference>
<evidence type="ECO:0000256" key="1">
    <source>
        <dbReference type="ARBA" id="ARBA00006082"/>
    </source>
</evidence>
<dbReference type="PROSITE" id="PS00058">
    <property type="entry name" value="DNA_MISMATCH_REPAIR_1"/>
    <property type="match status" value="1"/>
</dbReference>
<protein>
    <recommendedName>
        <fullName evidence="2">DNA mismatch repair protein MutL</fullName>
    </recommendedName>
</protein>
<comment type="caution">
    <text evidence="7">The sequence shown here is derived from an EMBL/GenBank/DDBJ whole genome shotgun (WGS) entry which is preliminary data.</text>
</comment>
<dbReference type="CDD" id="cd00782">
    <property type="entry name" value="MutL_Trans"/>
    <property type="match status" value="1"/>
</dbReference>
<dbReference type="Pfam" id="PF13589">
    <property type="entry name" value="HATPase_c_3"/>
    <property type="match status" value="1"/>
</dbReference>
<keyword evidence="4" id="KW-0234">DNA repair</keyword>
<dbReference type="GO" id="GO:0006298">
    <property type="term" value="P:mismatch repair"/>
    <property type="evidence" value="ECO:0007669"/>
    <property type="project" value="InterPro"/>
</dbReference>
<keyword evidence="7" id="KW-0255">Endonuclease</keyword>
<feature type="compositionally biased region" description="Low complexity" evidence="5">
    <location>
        <begin position="716"/>
        <end position="730"/>
    </location>
</feature>
<evidence type="ECO:0000256" key="2">
    <source>
        <dbReference type="ARBA" id="ARBA00021975"/>
    </source>
</evidence>
<dbReference type="InterPro" id="IPR014762">
    <property type="entry name" value="DNA_mismatch_repair_CS"/>
</dbReference>
<reference evidence="7" key="2">
    <citation type="submission" date="2021-04" db="EMBL/GenBank/DDBJ databases">
        <authorList>
            <person name="Gilroy R."/>
        </authorList>
    </citation>
    <scope>NUCLEOTIDE SEQUENCE</scope>
    <source>
        <strain evidence="7">378</strain>
    </source>
</reference>
<dbReference type="SMART" id="SM01340">
    <property type="entry name" value="DNA_mis_repair"/>
    <property type="match status" value="1"/>
</dbReference>
<dbReference type="PANTHER" id="PTHR10073">
    <property type="entry name" value="DNA MISMATCH REPAIR PROTEIN MLH, PMS, MUTL"/>
    <property type="match status" value="1"/>
</dbReference>
<dbReference type="GO" id="GO:0004519">
    <property type="term" value="F:endonuclease activity"/>
    <property type="evidence" value="ECO:0007669"/>
    <property type="project" value="UniProtKB-KW"/>
</dbReference>
<evidence type="ECO:0000256" key="5">
    <source>
        <dbReference type="SAM" id="MobiDB-lite"/>
    </source>
</evidence>
<dbReference type="GO" id="GO:0030983">
    <property type="term" value="F:mismatched DNA binding"/>
    <property type="evidence" value="ECO:0007669"/>
    <property type="project" value="InterPro"/>
</dbReference>
<feature type="compositionally biased region" description="Polar residues" evidence="5">
    <location>
        <begin position="734"/>
        <end position="756"/>
    </location>
</feature>
<feature type="compositionally biased region" description="Low complexity" evidence="5">
    <location>
        <begin position="623"/>
        <end position="637"/>
    </location>
</feature>
<dbReference type="Gene3D" id="3.30.230.10">
    <property type="match status" value="1"/>
</dbReference>
<evidence type="ECO:0000313" key="7">
    <source>
        <dbReference type="EMBL" id="MBU3844970.1"/>
    </source>
</evidence>
<dbReference type="AlphaFoldDB" id="A0A948THH3"/>
<keyword evidence="7" id="KW-0540">Nuclease</keyword>
<feature type="domain" description="DNA mismatch repair protein S5" evidence="6">
    <location>
        <begin position="240"/>
        <end position="375"/>
    </location>
</feature>
<dbReference type="Gene3D" id="3.30.565.10">
    <property type="entry name" value="Histidine kinase-like ATPase, C-terminal domain"/>
    <property type="match status" value="1"/>
</dbReference>